<dbReference type="SUPFAM" id="SSF50978">
    <property type="entry name" value="WD40 repeat-like"/>
    <property type="match status" value="1"/>
</dbReference>
<feature type="repeat" description="WD" evidence="3">
    <location>
        <begin position="681"/>
        <end position="720"/>
    </location>
</feature>
<feature type="region of interest" description="Disordered" evidence="4">
    <location>
        <begin position="580"/>
        <end position="617"/>
    </location>
</feature>
<dbReference type="InterPro" id="IPR001680">
    <property type="entry name" value="WD40_rpt"/>
</dbReference>
<evidence type="ECO:0000256" key="4">
    <source>
        <dbReference type="SAM" id="MobiDB-lite"/>
    </source>
</evidence>
<feature type="region of interest" description="Disordered" evidence="4">
    <location>
        <begin position="207"/>
        <end position="269"/>
    </location>
</feature>
<dbReference type="PROSITE" id="PS50082">
    <property type="entry name" value="WD_REPEATS_2"/>
    <property type="match status" value="4"/>
</dbReference>
<evidence type="ECO:0000256" key="1">
    <source>
        <dbReference type="ARBA" id="ARBA00022574"/>
    </source>
</evidence>
<evidence type="ECO:0000256" key="3">
    <source>
        <dbReference type="PROSITE-ProRule" id="PRU00221"/>
    </source>
</evidence>
<dbReference type="InterPro" id="IPR015943">
    <property type="entry name" value="WD40/YVTN_repeat-like_dom_sf"/>
</dbReference>
<feature type="compositionally biased region" description="Polar residues" evidence="4">
    <location>
        <begin position="805"/>
        <end position="827"/>
    </location>
</feature>
<dbReference type="Proteomes" id="UP001281761">
    <property type="component" value="Unassembled WGS sequence"/>
</dbReference>
<feature type="compositionally biased region" description="Basic and acidic residues" evidence="4">
    <location>
        <begin position="207"/>
        <end position="217"/>
    </location>
</feature>
<dbReference type="Pfam" id="PF00400">
    <property type="entry name" value="WD40"/>
    <property type="match status" value="4"/>
</dbReference>
<feature type="repeat" description="WD" evidence="3">
    <location>
        <begin position="927"/>
        <end position="963"/>
    </location>
</feature>
<name>A0ABQ9Y4C4_9EUKA</name>
<dbReference type="SMART" id="SM00320">
    <property type="entry name" value="WD40"/>
    <property type="match status" value="6"/>
</dbReference>
<feature type="repeat" description="WD" evidence="3">
    <location>
        <begin position="35"/>
        <end position="74"/>
    </location>
</feature>
<feature type="repeat" description="WD" evidence="3">
    <location>
        <begin position="760"/>
        <end position="793"/>
    </location>
</feature>
<feature type="region of interest" description="Disordered" evidence="4">
    <location>
        <begin position="527"/>
        <end position="566"/>
    </location>
</feature>
<feature type="region of interest" description="Disordered" evidence="4">
    <location>
        <begin position="894"/>
        <end position="917"/>
    </location>
</feature>
<keyword evidence="6" id="KW-1185">Reference proteome</keyword>
<evidence type="ECO:0000256" key="2">
    <source>
        <dbReference type="ARBA" id="ARBA00022737"/>
    </source>
</evidence>
<feature type="compositionally biased region" description="Basic and acidic residues" evidence="4">
    <location>
        <begin position="527"/>
        <end position="542"/>
    </location>
</feature>
<evidence type="ECO:0000313" key="5">
    <source>
        <dbReference type="EMBL" id="KAK2958602.1"/>
    </source>
</evidence>
<dbReference type="PANTHER" id="PTHR22847:SF637">
    <property type="entry name" value="WD REPEAT DOMAIN 5B"/>
    <property type="match status" value="1"/>
</dbReference>
<evidence type="ECO:0000313" key="6">
    <source>
        <dbReference type="Proteomes" id="UP001281761"/>
    </source>
</evidence>
<dbReference type="PANTHER" id="PTHR22847">
    <property type="entry name" value="WD40 REPEAT PROTEIN"/>
    <property type="match status" value="1"/>
</dbReference>
<feature type="region of interest" description="Disordered" evidence="4">
    <location>
        <begin position="286"/>
        <end position="341"/>
    </location>
</feature>
<gene>
    <name evidence="5" type="ORF">BLNAU_6371</name>
</gene>
<organism evidence="5 6">
    <name type="scientific">Blattamonas nauphoetae</name>
    <dbReference type="NCBI Taxonomy" id="2049346"/>
    <lineage>
        <taxon>Eukaryota</taxon>
        <taxon>Metamonada</taxon>
        <taxon>Preaxostyla</taxon>
        <taxon>Oxymonadida</taxon>
        <taxon>Blattamonas</taxon>
    </lineage>
</organism>
<reference evidence="5 6" key="1">
    <citation type="journal article" date="2022" name="bioRxiv">
        <title>Genomics of Preaxostyla Flagellates Illuminates Evolutionary Transitions and the Path Towards Mitochondrial Loss.</title>
        <authorList>
            <person name="Novak L.V.F."/>
            <person name="Treitli S.C."/>
            <person name="Pyrih J."/>
            <person name="Halakuc P."/>
            <person name="Pipaliya S.V."/>
            <person name="Vacek V."/>
            <person name="Brzon O."/>
            <person name="Soukal P."/>
            <person name="Eme L."/>
            <person name="Dacks J.B."/>
            <person name="Karnkowska A."/>
            <person name="Elias M."/>
            <person name="Hampl V."/>
        </authorList>
    </citation>
    <scope>NUCLEOTIDE SEQUENCE [LARGE SCALE GENOMIC DNA]</scope>
    <source>
        <strain evidence="5">NAU3</strain>
        <tissue evidence="5">Gut</tissue>
    </source>
</reference>
<dbReference type="EMBL" id="JARBJD010000036">
    <property type="protein sequence ID" value="KAK2958602.1"/>
    <property type="molecule type" value="Genomic_DNA"/>
</dbReference>
<accession>A0ABQ9Y4C4</accession>
<dbReference type="InterPro" id="IPR019775">
    <property type="entry name" value="WD40_repeat_CS"/>
</dbReference>
<dbReference type="InterPro" id="IPR020472">
    <property type="entry name" value="WD40_PAC1"/>
</dbReference>
<feature type="compositionally biased region" description="Basic and acidic residues" evidence="4">
    <location>
        <begin position="286"/>
        <end position="306"/>
    </location>
</feature>
<feature type="region of interest" description="Disordered" evidence="4">
    <location>
        <begin position="119"/>
        <end position="152"/>
    </location>
</feature>
<keyword evidence="2" id="KW-0677">Repeat</keyword>
<feature type="region of interest" description="Disordered" evidence="4">
    <location>
        <begin position="805"/>
        <end position="839"/>
    </location>
</feature>
<proteinExistence type="predicted"/>
<protein>
    <submittedName>
        <fullName evidence="5">Uncharacterized protein</fullName>
    </submittedName>
</protein>
<dbReference type="Gene3D" id="2.130.10.10">
    <property type="entry name" value="YVTN repeat-like/Quinoprotein amine dehydrogenase"/>
    <property type="match status" value="3"/>
</dbReference>
<feature type="compositionally biased region" description="Basic residues" evidence="4">
    <location>
        <begin position="584"/>
        <end position="606"/>
    </location>
</feature>
<feature type="compositionally biased region" description="Acidic residues" evidence="4">
    <location>
        <begin position="907"/>
        <end position="917"/>
    </location>
</feature>
<dbReference type="PROSITE" id="PS00678">
    <property type="entry name" value="WD_REPEATS_1"/>
    <property type="match status" value="1"/>
</dbReference>
<keyword evidence="1 3" id="KW-0853">WD repeat</keyword>
<comment type="caution">
    <text evidence="5">The sequence shown here is derived from an EMBL/GenBank/DDBJ whole genome shotgun (WGS) entry which is preliminary data.</text>
</comment>
<dbReference type="PROSITE" id="PS50294">
    <property type="entry name" value="WD_REPEATS_REGION"/>
    <property type="match status" value="2"/>
</dbReference>
<feature type="compositionally biased region" description="Basic residues" evidence="4">
    <location>
        <begin position="254"/>
        <end position="268"/>
    </location>
</feature>
<sequence>MPNDNLPVYSIEQRFRDAYLLEKRWKAGLCFGGTIKAHSEGVRSISANDHLIVSGGEDGSIKVFHSATGYLLRTLPPMSQFHTFDNRRQNPRMTATRARELMARMEDRERQERQRRELQRAFGADAPRVPLNARPEVEEQEEPDDGPGAFVFYSNSTRQHSLTDRAAAAVNSLQFDQRMLVCGSDDGQLGIYSADALSFRQNLCSTKESEVRMRESPYPRGPSVVPPETDKSDKTPTPPVPDGSATVTEGLINQRRRKKEKEKRKRQKQLGLEMEAELETVKWTEESHKRKMDAQKKGGSRRKEPRPSPSTDNAKGRRQHRGEEEAEEEGTQRFHVKGGRLRTEIDLANSAKDLIDDSSDSDNQNSLFWKKELRDTTEVSMIKHKLLLMPLLAIQTPHTSICSVSFSGDRALTAGSGAHNDIVIWRLSEQDSQQSRVKEMMEDEGHRLIDEANERETNDRNRMITGLQAIRRAEEEAEDTIVKRQRLEREHIIETEMKNECDISQEQAKEIIENWKDWLVEEKEKAAQEELERQKAVQHVESDTGPLTPVPQPTPATDSESVEEQKSELMAALMEQIRNEQASQKKKQNLPKKRGKGRRRKGRRGQSHSSSDDLSEELDLEVWSRMEDRVWETRMALGNLEDEAAESENEEESGSKNETNLLTVPLVIFPSVRSIAEHGRLHGHQKAVFCVDYDGQNAVSCSLDETIRLWDAGTGHQTSKIDVESPSWVVKMDEEKIVSGQKDGIFSAYDRRTNERVLKVGAHRNAIGCLDYDDGYRLVCGSDDGDVSVWDMRYMSDPLTFSAVTPTPSLGQSTPTRSSPYIQTTASPKRPDILKPLPVHFSGKRNQKQRNEIPFRKRRVDRERYGLVSDMSRDFENKSPEVIRKGYGMDLEPNDLLPLEGLPKPDDNDDEFDEPEPKEEGKFFMKLIKHTRSVEGVCIDRTRVISGSMDDTIRVWDFTKYRK</sequence>
<dbReference type="InterPro" id="IPR036322">
    <property type="entry name" value="WD40_repeat_dom_sf"/>
</dbReference>
<dbReference type="PRINTS" id="PR00320">
    <property type="entry name" value="GPROTEINBRPT"/>
</dbReference>